<dbReference type="FunFam" id="3.10.20.30:FF:000002">
    <property type="entry name" value="GTP pyrophosphokinase (RelA/SpoT)"/>
    <property type="match status" value="1"/>
</dbReference>
<evidence type="ECO:0000259" key="2">
    <source>
        <dbReference type="PROSITE" id="PS51671"/>
    </source>
</evidence>
<dbReference type="Gene3D" id="3.10.20.30">
    <property type="match status" value="1"/>
</dbReference>
<evidence type="ECO:0000256" key="1">
    <source>
        <dbReference type="RuleBase" id="RU003847"/>
    </source>
</evidence>
<reference evidence="4 5" key="1">
    <citation type="journal article" date="2016" name="Nat. Commun.">
        <title>Thousands of microbial genomes shed light on interconnected biogeochemical processes in an aquifer system.</title>
        <authorList>
            <person name="Anantharaman K."/>
            <person name="Brown C.T."/>
            <person name="Hug L.A."/>
            <person name="Sharon I."/>
            <person name="Castelle C.J."/>
            <person name="Probst A.J."/>
            <person name="Thomas B.C."/>
            <person name="Singh A."/>
            <person name="Wilkins M.J."/>
            <person name="Karaoz U."/>
            <person name="Brodie E.L."/>
            <person name="Williams K.H."/>
            <person name="Hubbard S.S."/>
            <person name="Banfield J.F."/>
        </authorList>
    </citation>
    <scope>NUCLEOTIDE SEQUENCE [LARGE SCALE GENOMIC DNA]</scope>
</reference>
<dbReference type="CDD" id="cd01668">
    <property type="entry name" value="TGS_RSH"/>
    <property type="match status" value="1"/>
</dbReference>
<dbReference type="Gene3D" id="1.10.3210.10">
    <property type="entry name" value="Hypothetical protein af1432"/>
    <property type="match status" value="1"/>
</dbReference>
<dbReference type="SUPFAM" id="SSF109604">
    <property type="entry name" value="HD-domain/PDEase-like"/>
    <property type="match status" value="1"/>
</dbReference>
<dbReference type="InterPro" id="IPR004095">
    <property type="entry name" value="TGS"/>
</dbReference>
<dbReference type="SUPFAM" id="SSF81271">
    <property type="entry name" value="TGS-like"/>
    <property type="match status" value="1"/>
</dbReference>
<dbReference type="SMART" id="SM00471">
    <property type="entry name" value="HDc"/>
    <property type="match status" value="1"/>
</dbReference>
<feature type="domain" description="ACT" evidence="2">
    <location>
        <begin position="495"/>
        <end position="569"/>
    </location>
</feature>
<evidence type="ECO:0000313" key="4">
    <source>
        <dbReference type="EMBL" id="OGF74538.1"/>
    </source>
</evidence>
<comment type="caution">
    <text evidence="4">The sequence shown here is derived from an EMBL/GenBank/DDBJ whole genome shotgun (WGS) entry which is preliminary data.</text>
</comment>
<dbReference type="PROSITE" id="PS51671">
    <property type="entry name" value="ACT"/>
    <property type="match status" value="1"/>
</dbReference>
<dbReference type="Gene3D" id="3.30.70.260">
    <property type="match status" value="1"/>
</dbReference>
<dbReference type="InterPro" id="IPR004811">
    <property type="entry name" value="RelA/Spo_fam"/>
</dbReference>
<sequence>MTWDEYEQKIHSLGYGDDAIVVIKKAYLFAENTHKNEKRMSGDPYITHPLAVSIKIAELRLDQQTVSAALLHDVVEDHGITISNIEQEFGKEIAFLVDGVTKVDRIRYRGVERAVESIRKMFLALAEDIRVVIIKLMDRLHNMKTLEYVSAHKRKRIALETLEIFAPLADRLGMWELKAELEDLCFPYIYPEEYAWLTEQIKGKREISEQCLATLKPIVEAELTKENIKPVSITYRTKHLFSIWKKLVRNEMDFGRVLDLVGMRIVVESADDCYYAMGVIHKLWKPLPGRIKDYIALPKPNGYQSLHTTVIGPQKHIVDFQIRTVTMNYEAEYGIAAHWAYDASGKPKQAPRLDDKRYAWVRQLQEWHKSHHESSDEELAAIKIDFFKDRIFALTPKGDVIDLPEGATPIDFAYHIHSEIGDHMFGAKVNGKMVPFSYLLQLGDQVEIIVQKNKHPTSDWLDYAKTSIARNRIRGHLRKTGAIEAPKGKKQKILEAAVFAKDRVGLLKDIASVFTGLNINILGHKSDHQTKNFSRIILKFKPKKGLSQSILLTKIKKIPDVESVVIQEEK</sequence>
<name>A0A1F5WFS4_9BACT</name>
<dbReference type="Pfam" id="PF02824">
    <property type="entry name" value="TGS"/>
    <property type="match status" value="1"/>
</dbReference>
<dbReference type="PROSITE" id="PS51880">
    <property type="entry name" value="TGS"/>
    <property type="match status" value="1"/>
</dbReference>
<dbReference type="Pfam" id="PF04607">
    <property type="entry name" value="RelA_SpoT"/>
    <property type="match status" value="1"/>
</dbReference>
<dbReference type="Pfam" id="PF13328">
    <property type="entry name" value="HD_4"/>
    <property type="match status" value="1"/>
</dbReference>
<dbReference type="GO" id="GO:0015969">
    <property type="term" value="P:guanosine tetraphosphate metabolic process"/>
    <property type="evidence" value="ECO:0007669"/>
    <property type="project" value="InterPro"/>
</dbReference>
<dbReference type="AlphaFoldDB" id="A0A1F5WFS4"/>
<comment type="function">
    <text evidence="1">In eubacteria ppGpp (guanosine 3'-diphosphate 5'-diphosphate) is a mediator of the stringent response that coordinates a variety of cellular activities in response to changes in nutritional abundance.</text>
</comment>
<dbReference type="InterPro" id="IPR003607">
    <property type="entry name" value="HD/PDEase_dom"/>
</dbReference>
<dbReference type="GO" id="GO:0005886">
    <property type="term" value="C:plasma membrane"/>
    <property type="evidence" value="ECO:0007669"/>
    <property type="project" value="TreeGrafter"/>
</dbReference>
<dbReference type="SUPFAM" id="SSF55021">
    <property type="entry name" value="ACT-like"/>
    <property type="match status" value="1"/>
</dbReference>
<dbReference type="SUPFAM" id="SSF81301">
    <property type="entry name" value="Nucleotidyltransferase"/>
    <property type="match status" value="1"/>
</dbReference>
<organism evidence="4 5">
    <name type="scientific">Candidatus Giovannonibacteria bacterium RIFCSPHIGHO2_02_FULL_46_20</name>
    <dbReference type="NCBI Taxonomy" id="1798338"/>
    <lineage>
        <taxon>Bacteria</taxon>
        <taxon>Candidatus Giovannoniibacteriota</taxon>
    </lineage>
</organism>
<evidence type="ECO:0008006" key="6">
    <source>
        <dbReference type="Google" id="ProtNLM"/>
    </source>
</evidence>
<evidence type="ECO:0000259" key="3">
    <source>
        <dbReference type="PROSITE" id="PS51880"/>
    </source>
</evidence>
<dbReference type="STRING" id="1798338.A3J56_01205"/>
<dbReference type="CDD" id="cd00077">
    <property type="entry name" value="HDc"/>
    <property type="match status" value="1"/>
</dbReference>
<dbReference type="FunFam" id="3.30.460.10:FF:000001">
    <property type="entry name" value="GTP pyrophosphokinase RelA"/>
    <property type="match status" value="1"/>
</dbReference>
<evidence type="ECO:0000313" key="5">
    <source>
        <dbReference type="Proteomes" id="UP000178406"/>
    </source>
</evidence>
<dbReference type="NCBIfam" id="TIGR00691">
    <property type="entry name" value="spoT_relA"/>
    <property type="match status" value="1"/>
</dbReference>
<dbReference type="CDD" id="cd05399">
    <property type="entry name" value="NT_Rel-Spo_like"/>
    <property type="match status" value="1"/>
</dbReference>
<dbReference type="InterPro" id="IPR033655">
    <property type="entry name" value="TGS_RelA/SpoT"/>
</dbReference>
<dbReference type="Pfam" id="PF13291">
    <property type="entry name" value="ACT_4"/>
    <property type="match status" value="1"/>
</dbReference>
<gene>
    <name evidence="4" type="ORF">A3J56_01205</name>
</gene>
<dbReference type="InterPro" id="IPR012676">
    <property type="entry name" value="TGS-like"/>
</dbReference>
<dbReference type="InterPro" id="IPR045865">
    <property type="entry name" value="ACT-like_dom_sf"/>
</dbReference>
<dbReference type="InterPro" id="IPR002912">
    <property type="entry name" value="ACT_dom"/>
</dbReference>
<comment type="similarity">
    <text evidence="1">Belongs to the relA/spoT family.</text>
</comment>
<proteinExistence type="inferred from homology"/>
<dbReference type="Proteomes" id="UP000178406">
    <property type="component" value="Unassembled WGS sequence"/>
</dbReference>
<dbReference type="InterPro" id="IPR012675">
    <property type="entry name" value="Beta-grasp_dom_sf"/>
</dbReference>
<dbReference type="EMBL" id="MFHQ01000017">
    <property type="protein sequence ID" value="OGF74538.1"/>
    <property type="molecule type" value="Genomic_DNA"/>
</dbReference>
<dbReference type="SMART" id="SM00954">
    <property type="entry name" value="RelA_SpoT"/>
    <property type="match status" value="1"/>
</dbReference>
<dbReference type="FunFam" id="1.10.3210.10:FF:000001">
    <property type="entry name" value="GTP pyrophosphokinase RelA"/>
    <property type="match status" value="1"/>
</dbReference>
<protein>
    <recommendedName>
        <fullName evidence="6">GTP pyrophosphokinase</fullName>
    </recommendedName>
</protein>
<dbReference type="PANTHER" id="PTHR21262">
    <property type="entry name" value="GUANOSINE-3',5'-BIS DIPHOSPHATE 3'-PYROPHOSPHOHYDROLASE"/>
    <property type="match status" value="1"/>
</dbReference>
<accession>A0A1F5WFS4</accession>
<dbReference type="InterPro" id="IPR043519">
    <property type="entry name" value="NT_sf"/>
</dbReference>
<dbReference type="InterPro" id="IPR007685">
    <property type="entry name" value="RelA_SpoT"/>
</dbReference>
<feature type="domain" description="TGS" evidence="3">
    <location>
        <begin position="389"/>
        <end position="450"/>
    </location>
</feature>
<dbReference type="PANTHER" id="PTHR21262:SF31">
    <property type="entry name" value="GTP PYROPHOSPHOKINASE"/>
    <property type="match status" value="1"/>
</dbReference>
<dbReference type="Gene3D" id="3.30.460.10">
    <property type="entry name" value="Beta Polymerase, domain 2"/>
    <property type="match status" value="1"/>
</dbReference>